<feature type="domain" description="DUF6534" evidence="3">
    <location>
        <begin position="98"/>
        <end position="181"/>
    </location>
</feature>
<feature type="transmembrane region" description="Helical" evidence="1">
    <location>
        <begin position="124"/>
        <end position="149"/>
    </location>
</feature>
<dbReference type="STRING" id="181874.A0A409YHI5"/>
<dbReference type="EMBL" id="NHTK01001168">
    <property type="protein sequence ID" value="PPR02458.1"/>
    <property type="molecule type" value="Genomic_DNA"/>
</dbReference>
<dbReference type="Pfam" id="PF20152">
    <property type="entry name" value="DUF6534"/>
    <property type="match status" value="1"/>
</dbReference>
<dbReference type="OrthoDB" id="3263055at2759"/>
<evidence type="ECO:0000313" key="5">
    <source>
        <dbReference type="Proteomes" id="UP000284842"/>
    </source>
</evidence>
<proteinExistence type="predicted"/>
<dbReference type="PANTHER" id="PTHR40465">
    <property type="entry name" value="CHROMOSOME 1, WHOLE GENOME SHOTGUN SEQUENCE"/>
    <property type="match status" value="1"/>
</dbReference>
<accession>A0A409YHI5</accession>
<feature type="transmembrane region" description="Helical" evidence="1">
    <location>
        <begin position="50"/>
        <end position="72"/>
    </location>
</feature>
<feature type="transmembrane region" description="Helical" evidence="1">
    <location>
        <begin position="155"/>
        <end position="176"/>
    </location>
</feature>
<keyword evidence="1" id="KW-1133">Transmembrane helix</keyword>
<keyword evidence="1" id="KW-0812">Transmembrane</keyword>
<keyword evidence="5" id="KW-1185">Reference proteome</keyword>
<dbReference type="Proteomes" id="UP000284842">
    <property type="component" value="Unassembled WGS sequence"/>
</dbReference>
<dbReference type="InParanoid" id="A0A409YHI5"/>
<organism evidence="4 5">
    <name type="scientific">Panaeolus cyanescens</name>
    <dbReference type="NCBI Taxonomy" id="181874"/>
    <lineage>
        <taxon>Eukaryota</taxon>
        <taxon>Fungi</taxon>
        <taxon>Dikarya</taxon>
        <taxon>Basidiomycota</taxon>
        <taxon>Agaricomycotina</taxon>
        <taxon>Agaricomycetes</taxon>
        <taxon>Agaricomycetidae</taxon>
        <taxon>Agaricales</taxon>
        <taxon>Agaricineae</taxon>
        <taxon>Galeropsidaceae</taxon>
        <taxon>Panaeolus</taxon>
    </lineage>
</organism>
<dbReference type="InterPro" id="IPR045339">
    <property type="entry name" value="DUF6534"/>
</dbReference>
<feature type="transmembrane region" description="Helical" evidence="1">
    <location>
        <begin position="92"/>
        <end position="112"/>
    </location>
</feature>
<evidence type="ECO:0000256" key="1">
    <source>
        <dbReference type="SAM" id="Phobius"/>
    </source>
</evidence>
<dbReference type="AlphaFoldDB" id="A0A409YHI5"/>
<keyword evidence="1" id="KW-0472">Membrane</keyword>
<reference evidence="4 5" key="1">
    <citation type="journal article" date="2018" name="Evol. Lett.">
        <title>Horizontal gene cluster transfer increased hallucinogenic mushroom diversity.</title>
        <authorList>
            <person name="Reynolds H.T."/>
            <person name="Vijayakumar V."/>
            <person name="Gluck-Thaler E."/>
            <person name="Korotkin H.B."/>
            <person name="Matheny P.B."/>
            <person name="Slot J.C."/>
        </authorList>
    </citation>
    <scope>NUCLEOTIDE SEQUENCE [LARGE SCALE GENOMIC DNA]</scope>
    <source>
        <strain evidence="4 5">2629</strain>
    </source>
</reference>
<name>A0A409YHI5_9AGAR</name>
<keyword evidence="2" id="KW-0732">Signal</keyword>
<sequence>MLSHMVWSILLEVLFNLSGTARLEMSATHSIPLSNFKLTPPTSLVSNNNIPLTVVVSTFILAGFGCSVAFTAHSMKLTTWVELEGLKGLSMAVNLLGAAADVLITAALLFFLHRSRTGFKKSDTMISTLAISTGLLTSICAVASLISILASGHTLIYVAFYFCLGRLYSNSVLATLNARQSIRGLGEHSDELSFSLQSTTKTASGARNISSTVRPLEL</sequence>
<dbReference type="PANTHER" id="PTHR40465:SF1">
    <property type="entry name" value="DUF6534 DOMAIN-CONTAINING PROTEIN"/>
    <property type="match status" value="1"/>
</dbReference>
<feature type="signal peptide" evidence="2">
    <location>
        <begin position="1"/>
        <end position="20"/>
    </location>
</feature>
<protein>
    <recommendedName>
        <fullName evidence="3">DUF6534 domain-containing protein</fullName>
    </recommendedName>
</protein>
<evidence type="ECO:0000313" key="4">
    <source>
        <dbReference type="EMBL" id="PPR02458.1"/>
    </source>
</evidence>
<evidence type="ECO:0000259" key="3">
    <source>
        <dbReference type="Pfam" id="PF20152"/>
    </source>
</evidence>
<comment type="caution">
    <text evidence="4">The sequence shown here is derived from an EMBL/GenBank/DDBJ whole genome shotgun (WGS) entry which is preliminary data.</text>
</comment>
<feature type="chain" id="PRO_5019099680" description="DUF6534 domain-containing protein" evidence="2">
    <location>
        <begin position="21"/>
        <end position="218"/>
    </location>
</feature>
<evidence type="ECO:0000256" key="2">
    <source>
        <dbReference type="SAM" id="SignalP"/>
    </source>
</evidence>
<gene>
    <name evidence="4" type="ORF">CVT24_002007</name>
</gene>